<dbReference type="Gene3D" id="1.50.10.10">
    <property type="match status" value="1"/>
</dbReference>
<dbReference type="InterPro" id="IPR016518">
    <property type="entry name" value="Alpha-L-fucosidase"/>
</dbReference>
<sequence length="771" mass="88099">MNTTLWYEAPASSFCDALPVGNGSLGAVVYGGVPEECMSLNLDTLWSGTGRRMEQKIAKHVLEDVKEQCAQEHYFEAQNLIERKMLGQYNESYMPLGSFRYHYCGIENVENYRRELDLEEAVVRTEFTCAGRQYQSEVFVSNPDHAMVVHLVSETKMKIDFWLESKLQTISTIQRENSQMISGNAPSHVDPNYVESENPIVYMHQELGMPFCCQMHVDTVDGDVSCVDGKIQVRDAREIRILITAADGYRKGSYDMDPSIEHCFASCEQYMNRVKSRTYQQIRSTHRKDYQALFERSRFQLETEGREEIPLNQRLKRIKRGETDLGLYCLYYHFNRYLLISSSRPGSQPANLQGIWSESTRPVWSSNWTININTEMNYWPAGICNLSECFEPLLCMLEEMSEAGKETAKNYFHCRGWVANHNVDIWRQTEPVAGLAKYAYWPMGGVWLSAQIFDYYKYTGNRNLLKNRIYPVMSGAARFCLDWLEEGEDGKYRTPLSTSPENTFLDEAGRECAVSAGSTMDLALIKELFQNLSLAAEVLEIQDDIVEEVRKVWIKLPEYQIGQYGQIQEWEKDFPEQDPGHRHFSGVVGFHPGTTINPYDTPELLEGVRRFIERRLQYGGGHIGWSCAWLINLCARLGDGNSALFFLANLLKKSSYDNLFDLHPPLGESKGEREVFQIDGNFGAASGIASMLLRSCYGMIELLPALPDAWKSGRMEGLLAEGGVEVSIEWKDHQLVLAVLKSCVSQEIEVRCCGQKWKIHLQENEEKVIKG</sequence>
<dbReference type="InterPro" id="IPR008928">
    <property type="entry name" value="6-hairpin_glycosidase_sf"/>
</dbReference>
<dbReference type="SUPFAM" id="SSF48208">
    <property type="entry name" value="Six-hairpin glycosidases"/>
    <property type="match status" value="1"/>
</dbReference>
<dbReference type="PIRSF" id="PIRSF007663">
    <property type="entry name" value="UCP007663"/>
    <property type="match status" value="1"/>
</dbReference>
<dbReference type="Proteomes" id="UP001211731">
    <property type="component" value="Unassembled WGS sequence"/>
</dbReference>
<feature type="domain" description="Glycosyl hydrolase family 95 catalytic" evidence="3">
    <location>
        <begin position="278"/>
        <end position="692"/>
    </location>
</feature>
<dbReference type="GO" id="GO:0004560">
    <property type="term" value="F:alpha-L-fucosidase activity"/>
    <property type="evidence" value="ECO:0007669"/>
    <property type="project" value="InterPro"/>
</dbReference>
<feature type="domain" description="Glycosyl hydrolase family 95 N-terminal" evidence="1">
    <location>
        <begin position="5"/>
        <end position="251"/>
    </location>
</feature>
<dbReference type="RefSeq" id="WP_173882321.1">
    <property type="nucleotide sequence ID" value="NZ_JAAIQW010000009.1"/>
</dbReference>
<dbReference type="Pfam" id="PF22124">
    <property type="entry name" value="Glyco_hydro_95_cat"/>
    <property type="match status" value="1"/>
</dbReference>
<evidence type="ECO:0000259" key="3">
    <source>
        <dbReference type="Pfam" id="PF22124"/>
    </source>
</evidence>
<evidence type="ECO:0000259" key="2">
    <source>
        <dbReference type="Pfam" id="PF21307"/>
    </source>
</evidence>
<dbReference type="EMBL" id="JAQMLR010000007">
    <property type="protein sequence ID" value="MDB8738779.1"/>
    <property type="molecule type" value="Genomic_DNA"/>
</dbReference>
<keyword evidence="4" id="KW-0378">Hydrolase</keyword>
<dbReference type="GO" id="GO:0005975">
    <property type="term" value="P:carbohydrate metabolic process"/>
    <property type="evidence" value="ECO:0007669"/>
    <property type="project" value="InterPro"/>
</dbReference>
<dbReference type="Pfam" id="PF14498">
    <property type="entry name" value="Glyco_hyd_65N_2"/>
    <property type="match status" value="1"/>
</dbReference>
<dbReference type="AlphaFoldDB" id="A0AB35J3G4"/>
<dbReference type="Pfam" id="PF21307">
    <property type="entry name" value="Glyco_hydro_95_C"/>
    <property type="match status" value="1"/>
</dbReference>
<dbReference type="InterPro" id="IPR054363">
    <property type="entry name" value="GH95_cat"/>
</dbReference>
<proteinExistence type="predicted"/>
<name>A0AB35J3G4_MEDGN</name>
<dbReference type="InterPro" id="IPR027414">
    <property type="entry name" value="GH95_N_dom"/>
</dbReference>
<accession>A0AB35J3G4</accession>
<comment type="caution">
    <text evidence="4">The sequence shown here is derived from an EMBL/GenBank/DDBJ whole genome shotgun (WGS) entry which is preliminary data.</text>
</comment>
<dbReference type="PANTHER" id="PTHR31084:SF0">
    <property type="entry name" value="ALPHA-L-FUCOSIDASE 2"/>
    <property type="match status" value="1"/>
</dbReference>
<evidence type="ECO:0000259" key="1">
    <source>
        <dbReference type="Pfam" id="PF14498"/>
    </source>
</evidence>
<feature type="domain" description="Alpha fucosidase A-like C-terminal" evidence="2">
    <location>
        <begin position="696"/>
        <end position="765"/>
    </location>
</feature>
<organism evidence="4 5">
    <name type="scientific">Mediterraneibacter gnavus</name>
    <name type="common">Ruminococcus gnavus</name>
    <dbReference type="NCBI Taxonomy" id="33038"/>
    <lineage>
        <taxon>Bacteria</taxon>
        <taxon>Bacillati</taxon>
        <taxon>Bacillota</taxon>
        <taxon>Clostridia</taxon>
        <taxon>Lachnospirales</taxon>
        <taxon>Lachnospiraceae</taxon>
        <taxon>Mediterraneibacter</taxon>
    </lineage>
</organism>
<dbReference type="InterPro" id="IPR049053">
    <property type="entry name" value="AFCA-like_C"/>
</dbReference>
<reference evidence="4" key="1">
    <citation type="submission" date="2023-01" db="EMBL/GenBank/DDBJ databases">
        <title>Human gut microbiome strain richness.</title>
        <authorList>
            <person name="Chen-Liaw A."/>
        </authorList>
    </citation>
    <scope>NUCLEOTIDE SEQUENCE</scope>
    <source>
        <strain evidence="4">1001217st1_A9_1001217B_191108</strain>
    </source>
</reference>
<gene>
    <name evidence="4" type="ORF">PNU63_08330</name>
</gene>
<evidence type="ECO:0000313" key="4">
    <source>
        <dbReference type="EMBL" id="MDB8738779.1"/>
    </source>
</evidence>
<dbReference type="PANTHER" id="PTHR31084">
    <property type="entry name" value="ALPHA-L-FUCOSIDASE 2"/>
    <property type="match status" value="1"/>
</dbReference>
<dbReference type="InterPro" id="IPR012341">
    <property type="entry name" value="6hp_glycosidase-like_sf"/>
</dbReference>
<protein>
    <submittedName>
        <fullName evidence="4">Glycoside hydrolase family 95 protein</fullName>
    </submittedName>
</protein>
<evidence type="ECO:0000313" key="5">
    <source>
        <dbReference type="Proteomes" id="UP001211731"/>
    </source>
</evidence>